<keyword evidence="2" id="KW-0812">Transmembrane</keyword>
<name>A0ABW0FY73_9PROT</name>
<evidence type="ECO:0000256" key="2">
    <source>
        <dbReference type="SAM" id="Phobius"/>
    </source>
</evidence>
<dbReference type="EMBL" id="JBHSLC010000002">
    <property type="protein sequence ID" value="MFC5353561.1"/>
    <property type="molecule type" value="Genomic_DNA"/>
</dbReference>
<gene>
    <name evidence="4" type="ORF">ACFPMG_00950</name>
</gene>
<dbReference type="Pfam" id="PF06791">
    <property type="entry name" value="TMP_2"/>
    <property type="match status" value="1"/>
</dbReference>
<sequence>MATDTREIVTILTIDARQAEHGARQFAAALENTAKSSDDLAQAVARGERTLDASAKVTRRNAQELENLLRAFDPLYGANQRLAESQQKLARAAETVDAQFRKGLITDQQRVERMTLLTGRSAELTKITDDLSKGLINHETAQIRSAKVMATHTQAAGQLTNALGLTRAQMQALSPQINDVVSGLIMGQQPMQIFTQQSGQIVQALQAGGAEMPKVRMSAVAMAGAFGIAAAGAAVLVSRLISISSEGRRLDGIMRTLNPGLSATADQLRQIAFQVADEQGVSRADVMAALEVAIKNTRIQSTALLKDISELSVNISSVMGGEASEWAAKLSEAAKTGAAGFSELASQLPGIKADTLAAARAAEQQGDRMKALGLIMGDLQQRWNGASRSMKNDFSEAMRDMWNSWDQFVERWTKDPRVATGAKIVAQMIKWVTPDTQNEARAKEMASVLEALDLKTAQLQSAVEKGQSGPGVEMLRRQVAELQGQYYALAQAAEEANKATKGVGGNGAAGGTATPSGAQPPGMSEAEKDRINRAQEATDRWAEAMRKTGAARQVAVSGVEAYNAAIERGATKEVARAERLEAERRAQIGLSASIADANIQLSASAQYTLASASAYLQAGEAAGAYAEALRQAKQEELSTGVNADTRAKQLMAEKAAQTALAGAQQVPALEREAEARQKVAAAAMQGVQAQQAAELAYKIEQATLQERLALVNANAETETVLLDVIARKTQAITEEDAAARKLAAAGMLQQQRDQLVVGQKQLDLMWASAEVRALEMARTQALIDLRNRNIDATSAEGAAYLANAEALARQGLEIDRSAQAYQELERFGDQALSSVVDATVKGEDATKSWRNTIKGLGAEFQTLALRMMAINPIKNAVFGTNLATFGSFFGGGAANQNAQSGGMGGAGNLLSGASGLNTLSGGGLMDKLFPGGGFSLTSSIDSFGMGMGFGPGTNFVGPMLPGTQGIFGGASLSQFLGGAGLGFGAGSLLNSLVGGNAVGGTVGSGVGGLAGAAIGSIVPGVGTLLGGLIGGAGGGLLGGLFGNNKPSNMEGNVSLDFASGKATVGGQTGSKYSQENRDAASALGGQVQQLAATLEALLPGIQIAGKGLVAVGSRDGLRAEYGGEKAEFGKEDAAGLVQWFTKQFAEDMRDGFEKGGLTEQVAGNLQLVLDKGITGSVEQFIADLQLAATDFAKVFDMLGKAQPDQTATTVQAAAQSFIATRDAAEKLGLSVTGLADSFRAGADRILDAGIRAAQGFDGVDRAMSINATFAANATAMLAAGQSPDKAIKLYGAQMSALVNSLDVKHLEAMAEALKGIDDVAVAFATERKRQLEQAALDTYEVDAAARIRAANLALGQITQDQYDRMEAETKWASELKDASTDAMRARILEVQAIEKQALASQQAAKAAQANAEAQKAFASASTSTRSYLLSLLTGEAGGLSAQDRYANARSEYASASAAIGSQATAEQLARQTEAAKALVDASRAVNGSTTAYFLDLADITGDLAKSAQLTPDDPVVKAINDLKASVDGLGGGIRVTISGALRAELEDQLRRIVSVGFDQTSLDNLPKLQQDIIKGTLPPLRQIATISADPAYWSSLSDLQKRIISGTLDPVTQAVSVAYDTAKWEALTPLQKQILTDTLPGAVQGVSVAYDTAKWSALTDLQKQIITNTLPGATQAISVVYDTAKWASLTDLQRQIITGTLPGASQALSIVYDAEKWNALTDLQKRLITNNLEATNIAIALSYDQAAWGALSSRQKEIIAGTVEPLDILTKLSTMDVSNISVEQQKLLFGAADEYTRVLKLGLENKGTFTKDQMDIINAQTGTIDRTINSILGGATSLSQDQRNILTATSGTVDRYLNNWITNDVTETVTSTAMRDLTTGFQVVQLQTTSMIIRQLDELARQAFVNTAAIVQAITGTQWGAEAVAALAAAPRPTVLTTGDALYLTRYGDVADWWSSNPANSPLSHYTQWGAGQGRTWERGYADGGVVGNGLPGVDSVAARYRDGSLIGLAGGEYVTPTAGVTGETKPMLDYIRQHRALPSMRPMVMPAANSNRGPSNGEVVAAVNRLIAVVEASNRENTTMIQKQALMEDAGLKAQTAALTTAITRTKSKQAASAA</sequence>
<reference evidence="5" key="1">
    <citation type="journal article" date="2019" name="Int. J. Syst. Evol. Microbiol.">
        <title>The Global Catalogue of Microorganisms (GCM) 10K type strain sequencing project: providing services to taxonomists for standard genome sequencing and annotation.</title>
        <authorList>
            <consortium name="The Broad Institute Genomics Platform"/>
            <consortium name="The Broad Institute Genome Sequencing Center for Infectious Disease"/>
            <person name="Wu L."/>
            <person name="Ma J."/>
        </authorList>
    </citation>
    <scope>NUCLEOTIDE SEQUENCE [LARGE SCALE GENOMIC DNA]</scope>
    <source>
        <strain evidence="5">CCUG 58760</strain>
    </source>
</reference>
<evidence type="ECO:0000313" key="5">
    <source>
        <dbReference type="Proteomes" id="UP001596166"/>
    </source>
</evidence>
<dbReference type="RefSeq" id="WP_376993387.1">
    <property type="nucleotide sequence ID" value="NZ_JBHSLC010000002.1"/>
</dbReference>
<dbReference type="InterPro" id="IPR009628">
    <property type="entry name" value="Phage_tape_measure_N"/>
</dbReference>
<organism evidence="4 5">
    <name type="scientific">Azospirillum himalayense</name>
    <dbReference type="NCBI Taxonomy" id="654847"/>
    <lineage>
        <taxon>Bacteria</taxon>
        <taxon>Pseudomonadati</taxon>
        <taxon>Pseudomonadota</taxon>
        <taxon>Alphaproteobacteria</taxon>
        <taxon>Rhodospirillales</taxon>
        <taxon>Azospirillaceae</taxon>
        <taxon>Azospirillum</taxon>
    </lineage>
</organism>
<evidence type="ECO:0000259" key="3">
    <source>
        <dbReference type="Pfam" id="PF06791"/>
    </source>
</evidence>
<protein>
    <submittedName>
        <fullName evidence="4">Phage tail length tape measure family protein</fullName>
    </submittedName>
</protein>
<dbReference type="Proteomes" id="UP001596166">
    <property type="component" value="Unassembled WGS sequence"/>
</dbReference>
<proteinExistence type="predicted"/>
<keyword evidence="5" id="KW-1185">Reference proteome</keyword>
<accession>A0ABW0FY73</accession>
<keyword evidence="2" id="KW-0472">Membrane</keyword>
<keyword evidence="2" id="KW-1133">Transmembrane helix</keyword>
<evidence type="ECO:0000313" key="4">
    <source>
        <dbReference type="EMBL" id="MFC5353561.1"/>
    </source>
</evidence>
<feature type="transmembrane region" description="Helical" evidence="2">
    <location>
        <begin position="219"/>
        <end position="241"/>
    </location>
</feature>
<feature type="compositionally biased region" description="Low complexity" evidence="1">
    <location>
        <begin position="511"/>
        <end position="522"/>
    </location>
</feature>
<feature type="region of interest" description="Disordered" evidence="1">
    <location>
        <begin position="500"/>
        <end position="530"/>
    </location>
</feature>
<evidence type="ECO:0000256" key="1">
    <source>
        <dbReference type="SAM" id="MobiDB-lite"/>
    </source>
</evidence>
<feature type="domain" description="Bacteriophage tail tape measure N-terminal" evidence="3">
    <location>
        <begin position="157"/>
        <end position="356"/>
    </location>
</feature>
<comment type="caution">
    <text evidence="4">The sequence shown here is derived from an EMBL/GenBank/DDBJ whole genome shotgun (WGS) entry which is preliminary data.</text>
</comment>